<reference evidence="1" key="1">
    <citation type="submission" date="2016-08" db="EMBL/GenBank/DDBJ databases">
        <authorList>
            <person name="Seilhamer J.J."/>
        </authorList>
    </citation>
    <scope>NUCLEOTIDE SEQUENCE</scope>
    <source>
        <strain evidence="1">N5</strain>
    </source>
</reference>
<dbReference type="EMBL" id="LT622835">
    <property type="protein sequence ID" value="SCW20938.1"/>
    <property type="molecule type" value="Genomic_DNA"/>
</dbReference>
<gene>
    <name evidence="1" type="primary">ORFN</name>
</gene>
<dbReference type="RefSeq" id="WP_175057839.1">
    <property type="nucleotide sequence ID" value="NZ_LR793273.1"/>
</dbReference>
<evidence type="ECO:0000313" key="1">
    <source>
        <dbReference type="EMBL" id="SCW20938.1"/>
    </source>
</evidence>
<accession>A0A1R3TDY0</accession>
<organism evidence="1">
    <name type="scientific">Streptococcus salivarius</name>
    <dbReference type="NCBI Taxonomy" id="1304"/>
    <lineage>
        <taxon>Bacteria</taxon>
        <taxon>Bacillati</taxon>
        <taxon>Bacillota</taxon>
        <taxon>Bacilli</taxon>
        <taxon>Lactobacillales</taxon>
        <taxon>Streptococcaceae</taxon>
        <taxon>Streptococcus</taxon>
    </lineage>
</organism>
<protein>
    <submittedName>
        <fullName evidence="1">Uncharacterized protein</fullName>
    </submittedName>
</protein>
<sequence>MFSYSPKLQAKLYAQALLDLDHLVLEARKNNYPSGDIQFYSRQFKRKLFTHYYSRVKQLA</sequence>
<dbReference type="AlphaFoldDB" id="A0A1R3TDY0"/>
<reference evidence="1" key="2">
    <citation type="submission" date="2017-02" db="EMBL/GenBank/DDBJ databases">
        <title>Diversity of integrative and conjugative elements of Streptococcus salivarius and their intra- and interspecies transfer.</title>
        <authorList>
            <person name="Dahmane N."/>
            <person name="Libante V."/>
            <person name="Charron-Bourgoin F."/>
            <person name="Guedon E."/>
            <person name="Guedon G."/>
            <person name="Leblond-Bourget N."/>
            <person name="Payot S."/>
        </authorList>
    </citation>
    <scope>NUCLEOTIDE SEQUENCE</scope>
    <source>
        <strain evidence="1">N5</strain>
    </source>
</reference>
<proteinExistence type="predicted"/>
<name>A0A1R3TDY0_STRSL</name>